<dbReference type="Proteomes" id="UP000753196">
    <property type="component" value="Unassembled WGS sequence"/>
</dbReference>
<keyword evidence="2" id="KW-1133">Transmembrane helix</keyword>
<feature type="transmembrane region" description="Helical" evidence="2">
    <location>
        <begin position="233"/>
        <end position="252"/>
    </location>
</feature>
<keyword evidence="2" id="KW-0472">Membrane</keyword>
<keyword evidence="2" id="KW-0812">Transmembrane</keyword>
<evidence type="ECO:0000313" key="3">
    <source>
        <dbReference type="EMBL" id="MBI3630773.1"/>
    </source>
</evidence>
<feature type="region of interest" description="Disordered" evidence="1">
    <location>
        <begin position="166"/>
        <end position="214"/>
    </location>
</feature>
<reference evidence="3" key="1">
    <citation type="submission" date="2020-07" db="EMBL/GenBank/DDBJ databases">
        <title>Huge and variable diversity of episymbiotic CPR bacteria and DPANN archaea in groundwater ecosystems.</title>
        <authorList>
            <person name="He C.Y."/>
            <person name="Keren R."/>
            <person name="Whittaker M."/>
            <person name="Farag I.F."/>
            <person name="Doudna J."/>
            <person name="Cate J.H.D."/>
            <person name="Banfield J.F."/>
        </authorList>
    </citation>
    <scope>NUCLEOTIDE SEQUENCE</scope>
    <source>
        <strain evidence="3">NC_groundwater_973_Pr1_S-0.2um_54_13</strain>
    </source>
</reference>
<evidence type="ECO:0008006" key="5">
    <source>
        <dbReference type="Google" id="ProtNLM"/>
    </source>
</evidence>
<dbReference type="GO" id="GO:0030246">
    <property type="term" value="F:carbohydrate binding"/>
    <property type="evidence" value="ECO:0007669"/>
    <property type="project" value="InterPro"/>
</dbReference>
<dbReference type="EMBL" id="JACQCR010000005">
    <property type="protein sequence ID" value="MBI3630773.1"/>
    <property type="molecule type" value="Genomic_DNA"/>
</dbReference>
<comment type="caution">
    <text evidence="3">The sequence shown here is derived from an EMBL/GenBank/DDBJ whole genome shotgun (WGS) entry which is preliminary data.</text>
</comment>
<organism evidence="3 4">
    <name type="scientific">Candidatus Sungiibacteriota bacterium</name>
    <dbReference type="NCBI Taxonomy" id="2750080"/>
    <lineage>
        <taxon>Bacteria</taxon>
        <taxon>Candidatus Sungiibacteriota</taxon>
    </lineage>
</organism>
<evidence type="ECO:0000313" key="4">
    <source>
        <dbReference type="Proteomes" id="UP000753196"/>
    </source>
</evidence>
<proteinExistence type="predicted"/>
<accession>A0A932QYD9</accession>
<dbReference type="AlphaFoldDB" id="A0A932QYD9"/>
<evidence type="ECO:0000256" key="1">
    <source>
        <dbReference type="SAM" id="MobiDB-lite"/>
    </source>
</evidence>
<sequence length="255" mass="27127">MNKIYPQRKSSIMQTLLIAAGLLWAAGVFAATVLWSPTQVRVGKGQNVSLAVAIDPEDIKAYTVKLEITYPADTLEVQSFTFANNWMPLLQKGYDLTDNAKGALIKTAGFPGGLRAEAPFGTIIFKAKKLGDARVLVTANSFALGSTNQNTMTGLPVTALASISETPVQQKKKEPSAEPLQNKPVLSPAENKSSPRAGVAEEIPPTQPSAPPHETSFVSELTAIIATPLSAKMIPLIAAFSAAAVAIVWLFLKKK</sequence>
<evidence type="ECO:0000256" key="2">
    <source>
        <dbReference type="SAM" id="Phobius"/>
    </source>
</evidence>
<dbReference type="InterPro" id="IPR008965">
    <property type="entry name" value="CBM2/CBM3_carb-bd_dom_sf"/>
</dbReference>
<dbReference type="SUPFAM" id="SSF49384">
    <property type="entry name" value="Carbohydrate-binding domain"/>
    <property type="match status" value="1"/>
</dbReference>
<name>A0A932QYD9_9BACT</name>
<gene>
    <name evidence="3" type="ORF">HY221_00335</name>
</gene>
<protein>
    <recommendedName>
        <fullName evidence="5">Cohesin domain-containing protein</fullName>
    </recommendedName>
</protein>